<sequence length="129" mass="14712">MNTTNGAGGGECGLCGRPVERLTRHHLVPRTRHKNKRNKKTFDRQEIHRTVGLCPPCHRHIHTVLDNKELERDYNTIEALRSHPDVEKFIAWIGRKPHGTTRTGRRREGRGPTQIGDPTRDPAQDVNSS</sequence>
<evidence type="ECO:0000256" key="1">
    <source>
        <dbReference type="SAM" id="MobiDB-lite"/>
    </source>
</evidence>
<gene>
    <name evidence="2" type="ORF">AVDCRST_MAG01-01-1056</name>
</gene>
<name>A0A6J4NZ13_9ACTN</name>
<evidence type="ECO:0000313" key="2">
    <source>
        <dbReference type="EMBL" id="CAA9400652.1"/>
    </source>
</evidence>
<reference evidence="2" key="1">
    <citation type="submission" date="2020-02" db="EMBL/GenBank/DDBJ databases">
        <authorList>
            <person name="Meier V. D."/>
        </authorList>
    </citation>
    <scope>NUCLEOTIDE SEQUENCE</scope>
    <source>
        <strain evidence="2">AVDCRST_MAG01</strain>
    </source>
</reference>
<proteinExistence type="predicted"/>
<organism evidence="2">
    <name type="scientific">uncultured Rubrobacteraceae bacterium</name>
    <dbReference type="NCBI Taxonomy" id="349277"/>
    <lineage>
        <taxon>Bacteria</taxon>
        <taxon>Bacillati</taxon>
        <taxon>Actinomycetota</taxon>
        <taxon>Rubrobacteria</taxon>
        <taxon>Rubrobacterales</taxon>
        <taxon>Rubrobacteraceae</taxon>
        <taxon>environmental samples</taxon>
    </lineage>
</organism>
<dbReference type="PANTHER" id="PTHR37827">
    <property type="entry name" value="TUDOR DOMAIN-CONTAINING PROTEIN"/>
    <property type="match status" value="1"/>
</dbReference>
<feature type="compositionally biased region" description="Basic residues" evidence="1">
    <location>
        <begin position="95"/>
        <end position="108"/>
    </location>
</feature>
<accession>A0A6J4NZ13</accession>
<dbReference type="EMBL" id="CADCUW010000148">
    <property type="protein sequence ID" value="CAA9400652.1"/>
    <property type="molecule type" value="Genomic_DNA"/>
</dbReference>
<protein>
    <recommendedName>
        <fullName evidence="3">HNH domain-containing protein</fullName>
    </recommendedName>
</protein>
<evidence type="ECO:0008006" key="3">
    <source>
        <dbReference type="Google" id="ProtNLM"/>
    </source>
</evidence>
<dbReference type="PANTHER" id="PTHR37827:SF1">
    <property type="entry name" value="HNH DOMAIN-CONTAINING PROTEIN"/>
    <property type="match status" value="1"/>
</dbReference>
<dbReference type="AlphaFoldDB" id="A0A6J4NZ13"/>
<feature type="region of interest" description="Disordered" evidence="1">
    <location>
        <begin position="93"/>
        <end position="129"/>
    </location>
</feature>